<dbReference type="InterPro" id="IPR007627">
    <property type="entry name" value="RNA_pol_sigma70_r2"/>
</dbReference>
<feature type="domain" description="RNA polymerase sigma-70 region 2" evidence="5">
    <location>
        <begin position="25"/>
        <end position="80"/>
    </location>
</feature>
<dbReference type="Pfam" id="PF04542">
    <property type="entry name" value="Sigma70_r2"/>
    <property type="match status" value="1"/>
</dbReference>
<evidence type="ECO:0000256" key="4">
    <source>
        <dbReference type="ARBA" id="ARBA00023163"/>
    </source>
</evidence>
<evidence type="ECO:0000256" key="3">
    <source>
        <dbReference type="ARBA" id="ARBA00023082"/>
    </source>
</evidence>
<dbReference type="SUPFAM" id="SSF88946">
    <property type="entry name" value="Sigma2 domain of RNA polymerase sigma factors"/>
    <property type="match status" value="1"/>
</dbReference>
<dbReference type="PANTHER" id="PTHR43133">
    <property type="entry name" value="RNA POLYMERASE ECF-TYPE SIGMA FACTO"/>
    <property type="match status" value="1"/>
</dbReference>
<name>A0ABZ0Y6K4_9BURK</name>
<dbReference type="InterPro" id="IPR036388">
    <property type="entry name" value="WH-like_DNA-bd_sf"/>
</dbReference>
<keyword evidence="2" id="KW-0805">Transcription regulation</keyword>
<evidence type="ECO:0000313" key="8">
    <source>
        <dbReference type="Proteomes" id="UP001326110"/>
    </source>
</evidence>
<evidence type="ECO:0000313" key="7">
    <source>
        <dbReference type="EMBL" id="WQH06935.1"/>
    </source>
</evidence>
<evidence type="ECO:0000256" key="1">
    <source>
        <dbReference type="ARBA" id="ARBA00010641"/>
    </source>
</evidence>
<keyword evidence="8" id="KW-1185">Reference proteome</keyword>
<organism evidence="7 8">
    <name type="scientific">Duganella zoogloeoides</name>
    <dbReference type="NCBI Taxonomy" id="75659"/>
    <lineage>
        <taxon>Bacteria</taxon>
        <taxon>Pseudomonadati</taxon>
        <taxon>Pseudomonadota</taxon>
        <taxon>Betaproteobacteria</taxon>
        <taxon>Burkholderiales</taxon>
        <taxon>Oxalobacteraceae</taxon>
        <taxon>Telluria group</taxon>
        <taxon>Duganella</taxon>
    </lineage>
</organism>
<keyword evidence="4" id="KW-0804">Transcription</keyword>
<dbReference type="NCBIfam" id="TIGR02937">
    <property type="entry name" value="sigma70-ECF"/>
    <property type="match status" value="1"/>
</dbReference>
<dbReference type="Gene3D" id="1.10.10.10">
    <property type="entry name" value="Winged helix-like DNA-binding domain superfamily/Winged helix DNA-binding domain"/>
    <property type="match status" value="1"/>
</dbReference>
<dbReference type="Proteomes" id="UP001326110">
    <property type="component" value="Chromosome"/>
</dbReference>
<dbReference type="Gene3D" id="1.10.1740.10">
    <property type="match status" value="1"/>
</dbReference>
<keyword evidence="3" id="KW-0731">Sigma factor</keyword>
<evidence type="ECO:0000259" key="6">
    <source>
        <dbReference type="Pfam" id="PF08281"/>
    </source>
</evidence>
<evidence type="ECO:0000259" key="5">
    <source>
        <dbReference type="Pfam" id="PF04542"/>
    </source>
</evidence>
<reference evidence="7 8" key="1">
    <citation type="submission" date="2023-11" db="EMBL/GenBank/DDBJ databases">
        <title>MicrobeMod: A computational toolkit for identifying prokaryotic methylation and restriction-modification with nanopore sequencing.</title>
        <authorList>
            <person name="Crits-Christoph A."/>
            <person name="Kang S.C."/>
            <person name="Lee H."/>
            <person name="Ostrov N."/>
        </authorList>
    </citation>
    <scope>NUCLEOTIDE SEQUENCE [LARGE SCALE GENOMIC DNA]</scope>
    <source>
        <strain evidence="7 8">ATCC 25935</strain>
    </source>
</reference>
<dbReference type="Pfam" id="PF08281">
    <property type="entry name" value="Sigma70_r4_2"/>
    <property type="match status" value="1"/>
</dbReference>
<accession>A0ABZ0Y6K4</accession>
<feature type="domain" description="RNA polymerase sigma factor 70 region 4 type 2" evidence="6">
    <location>
        <begin position="113"/>
        <end position="164"/>
    </location>
</feature>
<dbReference type="InterPro" id="IPR013249">
    <property type="entry name" value="RNA_pol_sigma70_r4_t2"/>
</dbReference>
<dbReference type="InterPro" id="IPR014284">
    <property type="entry name" value="RNA_pol_sigma-70_dom"/>
</dbReference>
<dbReference type="PANTHER" id="PTHR43133:SF63">
    <property type="entry name" value="RNA POLYMERASE SIGMA FACTOR FECI-RELATED"/>
    <property type="match status" value="1"/>
</dbReference>
<proteinExistence type="inferred from homology"/>
<sequence length="194" mass="22172">MQSTIDQDRVAWVSAHVIPFEAEMRARLRRLCRNPAEADDLMQDIYFRLLQAESVEHVREPRAFVMQIAKNLIIDRARRDAVVHIDPAAAIEHIADVDPSPERVAMARAELKWVLGLIGELPDRCRQVFRARRIYGMSQNETAQCLRVTENVVEKETMRGLKLLSDMIARVGVDQAEQLQQTRQGAAADKKPYV</sequence>
<comment type="similarity">
    <text evidence="1">Belongs to the sigma-70 factor family. ECF subfamily.</text>
</comment>
<dbReference type="InterPro" id="IPR039425">
    <property type="entry name" value="RNA_pol_sigma-70-like"/>
</dbReference>
<dbReference type="SUPFAM" id="SSF88659">
    <property type="entry name" value="Sigma3 and sigma4 domains of RNA polymerase sigma factors"/>
    <property type="match status" value="1"/>
</dbReference>
<dbReference type="InterPro" id="IPR013325">
    <property type="entry name" value="RNA_pol_sigma_r2"/>
</dbReference>
<dbReference type="EMBL" id="CP140152">
    <property type="protein sequence ID" value="WQH06935.1"/>
    <property type="molecule type" value="Genomic_DNA"/>
</dbReference>
<gene>
    <name evidence="7" type="ORF">SR858_11560</name>
</gene>
<dbReference type="RefSeq" id="WP_040377579.1">
    <property type="nucleotide sequence ID" value="NZ_CP140152.1"/>
</dbReference>
<evidence type="ECO:0000256" key="2">
    <source>
        <dbReference type="ARBA" id="ARBA00023015"/>
    </source>
</evidence>
<protein>
    <submittedName>
        <fullName evidence="7">Sigma-70 family RNA polymerase sigma factor</fullName>
    </submittedName>
</protein>
<dbReference type="InterPro" id="IPR013324">
    <property type="entry name" value="RNA_pol_sigma_r3/r4-like"/>
</dbReference>